<comment type="catalytic activity">
    <reaction evidence="8">
        <text>Couples ATP hydrolysis with the unwinding of duplex DNA by translocating in the 3'-5' direction.</text>
        <dbReference type="EC" id="5.6.2.4"/>
    </reaction>
</comment>
<dbReference type="SUPFAM" id="SSF52540">
    <property type="entry name" value="P-loop containing nucleoside triphosphate hydrolases"/>
    <property type="match status" value="1"/>
</dbReference>
<dbReference type="CDD" id="cd18795">
    <property type="entry name" value="SF2_C_Ski2"/>
    <property type="match status" value="1"/>
</dbReference>
<evidence type="ECO:0000256" key="2">
    <source>
        <dbReference type="ARBA" id="ARBA00022741"/>
    </source>
</evidence>
<dbReference type="SUPFAM" id="SSF158702">
    <property type="entry name" value="Sec63 N-terminal domain-like"/>
    <property type="match status" value="1"/>
</dbReference>
<evidence type="ECO:0000313" key="13">
    <source>
        <dbReference type="EMBL" id="KAK2166146.1"/>
    </source>
</evidence>
<dbReference type="GO" id="GO:0016787">
    <property type="term" value="F:hydrolase activity"/>
    <property type="evidence" value="ECO:0007669"/>
    <property type="project" value="UniProtKB-KW"/>
</dbReference>
<sequence>MCTVRSSSCKFGMNSKEQESTLVGIVAPSQLVRNKRVSRPLFKNSSKDFSHEEILVGRENQVFYSDKPVILCSPTGSGKTIVFELAIIRLQLIQHGNTNRRCKVVYMAPMKSLCSERCEDWKTKFGPLGLTCLELTGDSEIDYLFDLEDVHIILTTPEKWDSMTRRWRNNKSMVQNIRLFLIDEVHTINDETRGATMEVVISRMKTVHTELIRTGNRSGDIMKAIRFVAVSATVPNVQDVAEWLSSENEEAATYNMDESHRPVHLRKVVLGYPSPESQSQFRFDLSLNYKLGTIIQTYSDQRPTLVFCATRKGTVQAASILIKDARFIMNADHKQRLQRIYNAIKDSKLRELVLSGVAFHHAGLDVQDRKTVEGLFIHGDIPVLFSTSTLAMGVNLPAHLVVIKSTEHYVMGTYQEYTETQILQMIGRAGRPQFDTTATAVIMTTLINKAKYENLLSGKQKLESSLHLNLVEHLNAEIVLNTIKDISVALEWAKSTFLYIRMLKNPKYYGLAANLPKEKVEQHLHDLCFKNLNALAYFNLIRLDEDLFMLSSTETGHLMAKYCVSFETMKNFHKITGTESLEELLLILCQSHEFHDIQLRVTDKKFLNMLNKDKHRQTIRFQMKGKIKTREMKVNCLIQAQLGCLAIQDFSLQQDINKINRASLRVIQCLVQILWQRQEQFNALLNVVILAKCMKAHLWEQSQYVTKQLNGIGIALANALVNAGVTSFQKVEEKNPRDIEMIVNRHPPFGKHIQDGVAHLPKYDLYIDQLCPYSNNATKLCVKIRLANAEMLREKATASINHTCVLILGDVDNNIVYKTKISDAMLLREGSWCKTFDVNRSKNGDELSVNLISQEWVGLDVQSTYNPVYTRKQQTSRIPVGYKDVIWVTFSV</sequence>
<dbReference type="Gene3D" id="3.40.50.300">
    <property type="entry name" value="P-loop containing nucleotide triphosphate hydrolases"/>
    <property type="match status" value="2"/>
</dbReference>
<accession>A0AAD9K7X6</accession>
<dbReference type="FunFam" id="1.10.3380.10:FF:000006">
    <property type="entry name" value="probable ATP-dependent DNA helicase HFM1 isoform X1"/>
    <property type="match status" value="1"/>
</dbReference>
<evidence type="ECO:0000256" key="8">
    <source>
        <dbReference type="ARBA" id="ARBA00034617"/>
    </source>
</evidence>
<dbReference type="Pfam" id="PF00270">
    <property type="entry name" value="DEAD"/>
    <property type="match status" value="1"/>
</dbReference>
<evidence type="ECO:0000259" key="12">
    <source>
        <dbReference type="PROSITE" id="PS51194"/>
    </source>
</evidence>
<dbReference type="PROSITE" id="PS51194">
    <property type="entry name" value="HELICASE_CTER"/>
    <property type="match status" value="1"/>
</dbReference>
<evidence type="ECO:0000256" key="5">
    <source>
        <dbReference type="ARBA" id="ARBA00022840"/>
    </source>
</evidence>
<dbReference type="InterPro" id="IPR014001">
    <property type="entry name" value="Helicase_ATP-bd"/>
</dbReference>
<dbReference type="AlphaFoldDB" id="A0AAD9K7X6"/>
<keyword evidence="5" id="KW-0067">ATP-binding</keyword>
<name>A0AAD9K7X6_9ANNE</name>
<dbReference type="PANTHER" id="PTHR47835">
    <property type="entry name" value="HFM1, ATP DEPENDENT DNA HELICASE HOMOLOG"/>
    <property type="match status" value="1"/>
</dbReference>
<keyword evidence="4" id="KW-0347">Helicase</keyword>
<dbReference type="Gene3D" id="1.10.10.10">
    <property type="entry name" value="Winged helix-like DNA-binding domain superfamily/Winged helix DNA-binding domain"/>
    <property type="match status" value="1"/>
</dbReference>
<dbReference type="EC" id="5.6.2.4" evidence="9"/>
<reference evidence="13" key="1">
    <citation type="journal article" date="2023" name="Mol. Biol. Evol.">
        <title>Third-Generation Sequencing Reveals the Adaptive Role of the Epigenome in Three Deep-Sea Polychaetes.</title>
        <authorList>
            <person name="Perez M."/>
            <person name="Aroh O."/>
            <person name="Sun Y."/>
            <person name="Lan Y."/>
            <person name="Juniper S.K."/>
            <person name="Young C.R."/>
            <person name="Angers B."/>
            <person name="Qian P.Y."/>
        </authorList>
    </citation>
    <scope>NUCLEOTIDE SEQUENCE</scope>
    <source>
        <strain evidence="13">P08H-3</strain>
    </source>
</reference>
<dbReference type="GO" id="GO:0043138">
    <property type="term" value="F:3'-5' DNA helicase activity"/>
    <property type="evidence" value="ECO:0007669"/>
    <property type="project" value="UniProtKB-EC"/>
</dbReference>
<comment type="caution">
    <text evidence="13">The sequence shown here is derived from an EMBL/GenBank/DDBJ whole genome shotgun (WGS) entry which is preliminary data.</text>
</comment>
<evidence type="ECO:0000259" key="11">
    <source>
        <dbReference type="PROSITE" id="PS51192"/>
    </source>
</evidence>
<protein>
    <recommendedName>
        <fullName evidence="9">DNA 3'-5' helicase</fullName>
        <ecNumber evidence="9">5.6.2.4</ecNumber>
    </recommendedName>
</protein>
<dbReference type="FunFam" id="3.40.50.300:FF:001076">
    <property type="entry name" value="ATP-dependent DNA helicase MER3"/>
    <property type="match status" value="1"/>
</dbReference>
<evidence type="ECO:0000256" key="7">
    <source>
        <dbReference type="ARBA" id="ARBA00023254"/>
    </source>
</evidence>
<dbReference type="EMBL" id="JAODUP010000041">
    <property type="protein sequence ID" value="KAK2166146.1"/>
    <property type="molecule type" value="Genomic_DNA"/>
</dbReference>
<dbReference type="InterPro" id="IPR052247">
    <property type="entry name" value="Meiotic_Crossover_Helicase"/>
</dbReference>
<dbReference type="InterPro" id="IPR027417">
    <property type="entry name" value="P-loop_NTPase"/>
</dbReference>
<dbReference type="PROSITE" id="PS51192">
    <property type="entry name" value="HELICASE_ATP_BIND_1"/>
    <property type="match status" value="1"/>
</dbReference>
<dbReference type="SMART" id="SM00973">
    <property type="entry name" value="Sec63"/>
    <property type="match status" value="1"/>
</dbReference>
<keyword evidence="3" id="KW-0378">Hydrolase</keyword>
<dbReference type="InterPro" id="IPR001650">
    <property type="entry name" value="Helicase_C-like"/>
</dbReference>
<organism evidence="13 14">
    <name type="scientific">Paralvinella palmiformis</name>
    <dbReference type="NCBI Taxonomy" id="53620"/>
    <lineage>
        <taxon>Eukaryota</taxon>
        <taxon>Metazoa</taxon>
        <taxon>Spiralia</taxon>
        <taxon>Lophotrochozoa</taxon>
        <taxon>Annelida</taxon>
        <taxon>Polychaeta</taxon>
        <taxon>Sedentaria</taxon>
        <taxon>Canalipalpata</taxon>
        <taxon>Terebellida</taxon>
        <taxon>Terebelliformia</taxon>
        <taxon>Alvinellidae</taxon>
        <taxon>Paralvinella</taxon>
    </lineage>
</organism>
<evidence type="ECO:0000313" key="14">
    <source>
        <dbReference type="Proteomes" id="UP001208570"/>
    </source>
</evidence>
<dbReference type="SMART" id="SM00487">
    <property type="entry name" value="DEXDc"/>
    <property type="match status" value="1"/>
</dbReference>
<dbReference type="Proteomes" id="UP001208570">
    <property type="component" value="Unassembled WGS sequence"/>
</dbReference>
<gene>
    <name evidence="13" type="ORF">LSH36_41g04015</name>
</gene>
<dbReference type="InterPro" id="IPR057842">
    <property type="entry name" value="WH_MER3"/>
</dbReference>
<proteinExistence type="inferred from homology"/>
<dbReference type="Pfam" id="PF23445">
    <property type="entry name" value="WHD_SNRNP200"/>
    <property type="match status" value="1"/>
</dbReference>
<keyword evidence="14" id="KW-1185">Reference proteome</keyword>
<dbReference type="FunFam" id="1.10.10.10:FF:000012">
    <property type="entry name" value="U5 small nuclear ribonucleoprotein helicase"/>
    <property type="match status" value="1"/>
</dbReference>
<evidence type="ECO:0000256" key="3">
    <source>
        <dbReference type="ARBA" id="ARBA00022801"/>
    </source>
</evidence>
<keyword evidence="6" id="KW-0413">Isomerase</keyword>
<dbReference type="Pfam" id="PF00271">
    <property type="entry name" value="Helicase_C"/>
    <property type="match status" value="1"/>
</dbReference>
<dbReference type="GO" id="GO:0007131">
    <property type="term" value="P:reciprocal meiotic recombination"/>
    <property type="evidence" value="ECO:0007669"/>
    <property type="project" value="UniProtKB-ARBA"/>
</dbReference>
<comment type="similarity">
    <text evidence="1">Belongs to the helicase family. SKI2 subfamily.</text>
</comment>
<evidence type="ECO:0000256" key="1">
    <source>
        <dbReference type="ARBA" id="ARBA00010140"/>
    </source>
</evidence>
<dbReference type="InterPro" id="IPR011545">
    <property type="entry name" value="DEAD/DEAH_box_helicase_dom"/>
</dbReference>
<dbReference type="GO" id="GO:0003676">
    <property type="term" value="F:nucleic acid binding"/>
    <property type="evidence" value="ECO:0007669"/>
    <property type="project" value="InterPro"/>
</dbReference>
<dbReference type="PANTHER" id="PTHR47835:SF3">
    <property type="entry name" value="HELICASE FOR MEIOSIS 1"/>
    <property type="match status" value="1"/>
</dbReference>
<keyword evidence="7" id="KW-0469">Meiosis</keyword>
<feature type="domain" description="Helicase C-terminal" evidence="12">
    <location>
        <begin position="293"/>
        <end position="478"/>
    </location>
</feature>
<dbReference type="Pfam" id="PF02889">
    <property type="entry name" value="Sec63"/>
    <property type="match status" value="1"/>
</dbReference>
<evidence type="ECO:0000256" key="6">
    <source>
        <dbReference type="ARBA" id="ARBA00023235"/>
    </source>
</evidence>
<comment type="catalytic activity">
    <reaction evidence="10">
        <text>ATP + H2O = ADP + phosphate + H(+)</text>
        <dbReference type="Rhea" id="RHEA:13065"/>
        <dbReference type="ChEBI" id="CHEBI:15377"/>
        <dbReference type="ChEBI" id="CHEBI:15378"/>
        <dbReference type="ChEBI" id="CHEBI:30616"/>
        <dbReference type="ChEBI" id="CHEBI:43474"/>
        <dbReference type="ChEBI" id="CHEBI:456216"/>
        <dbReference type="EC" id="5.6.2.4"/>
    </reaction>
</comment>
<evidence type="ECO:0000256" key="9">
    <source>
        <dbReference type="ARBA" id="ARBA00034808"/>
    </source>
</evidence>
<feature type="domain" description="Helicase ATP-binding" evidence="11">
    <location>
        <begin position="60"/>
        <end position="252"/>
    </location>
</feature>
<dbReference type="SMART" id="SM00490">
    <property type="entry name" value="HELICc"/>
    <property type="match status" value="1"/>
</dbReference>
<dbReference type="InterPro" id="IPR036388">
    <property type="entry name" value="WH-like_DNA-bd_sf"/>
</dbReference>
<dbReference type="GO" id="GO:0005524">
    <property type="term" value="F:ATP binding"/>
    <property type="evidence" value="ECO:0007669"/>
    <property type="project" value="UniProtKB-KW"/>
</dbReference>
<dbReference type="Gene3D" id="1.10.3380.10">
    <property type="entry name" value="Sec63 N-terminal domain-like domain"/>
    <property type="match status" value="1"/>
</dbReference>
<evidence type="ECO:0000256" key="4">
    <source>
        <dbReference type="ARBA" id="ARBA00022806"/>
    </source>
</evidence>
<keyword evidence="2" id="KW-0547">Nucleotide-binding</keyword>
<dbReference type="InterPro" id="IPR004179">
    <property type="entry name" value="Sec63-dom"/>
</dbReference>
<evidence type="ECO:0000256" key="10">
    <source>
        <dbReference type="ARBA" id="ARBA00048988"/>
    </source>
</evidence>